<dbReference type="Gene3D" id="3.30.530.20">
    <property type="match status" value="1"/>
</dbReference>
<dbReference type="Pfam" id="PF00407">
    <property type="entry name" value="Bet_v_1"/>
    <property type="match status" value="1"/>
</dbReference>
<feature type="domain" description="Bet v I/Major latex protein" evidence="2">
    <location>
        <begin position="2"/>
        <end position="152"/>
    </location>
</feature>
<dbReference type="CDD" id="cd07816">
    <property type="entry name" value="Bet_v1-like"/>
    <property type="match status" value="1"/>
</dbReference>
<gene>
    <name evidence="3" type="ORF">GH714_042033</name>
</gene>
<sequence length="152" mass="17229">MALKVKLETEVEVKVPADKAFSIFRSQIHQLPNIASHMVHKAEIHEGDWEAVGSIKSWTYTVEGNVLSLKEMVEKIDEENKSITYKVADGDALKLYKSMKVTIQATAKNDGNSFLKYIIDYEKVKENAPDPHPYLEFGARVIKQVETHLLKA</sequence>
<comment type="caution">
    <text evidence="3">The sequence shown here is derived from an EMBL/GenBank/DDBJ whole genome shotgun (WGS) entry which is preliminary data.</text>
</comment>
<dbReference type="GO" id="GO:0006952">
    <property type="term" value="P:defense response"/>
    <property type="evidence" value="ECO:0007669"/>
    <property type="project" value="InterPro"/>
</dbReference>
<proteinExistence type="inferred from homology"/>
<dbReference type="Proteomes" id="UP000467840">
    <property type="component" value="Chromosome 15"/>
</dbReference>
<evidence type="ECO:0000313" key="3">
    <source>
        <dbReference type="EMBL" id="KAF2316692.1"/>
    </source>
</evidence>
<dbReference type="InterPro" id="IPR000916">
    <property type="entry name" value="Bet_v_I/MLP"/>
</dbReference>
<dbReference type="PRINTS" id="PR00634">
    <property type="entry name" value="BETALLERGEN"/>
</dbReference>
<dbReference type="GO" id="GO:0004864">
    <property type="term" value="F:protein phosphatase inhibitor activity"/>
    <property type="evidence" value="ECO:0007669"/>
    <property type="project" value="InterPro"/>
</dbReference>
<dbReference type="PANTHER" id="PTHR31338">
    <property type="entry name" value="POLYKETIDE CYCLASE/DEHYDRASE AND LIPID TRANSPORT SUPERFAMILY PROTEIN"/>
    <property type="match status" value="1"/>
</dbReference>
<dbReference type="InterPro" id="IPR023393">
    <property type="entry name" value="START-like_dom_sf"/>
</dbReference>
<evidence type="ECO:0000259" key="2">
    <source>
        <dbReference type="SMART" id="SM01037"/>
    </source>
</evidence>
<reference evidence="3 4" key="1">
    <citation type="journal article" date="2020" name="Mol. Plant">
        <title>The Chromosome-Based Rubber Tree Genome Provides New Insights into Spurge Genome Evolution and Rubber Biosynthesis.</title>
        <authorList>
            <person name="Liu J."/>
            <person name="Shi C."/>
            <person name="Shi C.C."/>
            <person name="Li W."/>
            <person name="Zhang Q.J."/>
            <person name="Zhang Y."/>
            <person name="Li K."/>
            <person name="Lu H.F."/>
            <person name="Shi C."/>
            <person name="Zhu S.T."/>
            <person name="Xiao Z.Y."/>
            <person name="Nan H."/>
            <person name="Yue Y."/>
            <person name="Zhu X.G."/>
            <person name="Wu Y."/>
            <person name="Hong X.N."/>
            <person name="Fan G.Y."/>
            <person name="Tong Y."/>
            <person name="Zhang D."/>
            <person name="Mao C.L."/>
            <person name="Liu Y.L."/>
            <person name="Hao S.J."/>
            <person name="Liu W.Q."/>
            <person name="Lv M.Q."/>
            <person name="Zhang H.B."/>
            <person name="Liu Y."/>
            <person name="Hu-Tang G.R."/>
            <person name="Wang J.P."/>
            <person name="Wang J.H."/>
            <person name="Sun Y.H."/>
            <person name="Ni S.B."/>
            <person name="Chen W.B."/>
            <person name="Zhang X.C."/>
            <person name="Jiao Y.N."/>
            <person name="Eichler E.E."/>
            <person name="Li G.H."/>
            <person name="Liu X."/>
            <person name="Gao L.Z."/>
        </authorList>
    </citation>
    <scope>NUCLEOTIDE SEQUENCE [LARGE SCALE GENOMIC DNA]</scope>
    <source>
        <strain evidence="4">cv. GT1</strain>
        <tissue evidence="3">Leaf</tissue>
    </source>
</reference>
<dbReference type="InterPro" id="IPR052006">
    <property type="entry name" value="MLP-like"/>
</dbReference>
<dbReference type="SMART" id="SM01037">
    <property type="entry name" value="Bet_v_1"/>
    <property type="match status" value="1"/>
</dbReference>
<dbReference type="GO" id="GO:0009738">
    <property type="term" value="P:abscisic acid-activated signaling pathway"/>
    <property type="evidence" value="ECO:0007669"/>
    <property type="project" value="InterPro"/>
</dbReference>
<evidence type="ECO:0000256" key="1">
    <source>
        <dbReference type="ARBA" id="ARBA00038242"/>
    </source>
</evidence>
<protein>
    <recommendedName>
        <fullName evidence="2">Bet v I/Major latex protein domain-containing protein</fullName>
    </recommendedName>
</protein>
<evidence type="ECO:0000313" key="4">
    <source>
        <dbReference type="Proteomes" id="UP000467840"/>
    </source>
</evidence>
<dbReference type="SUPFAM" id="SSF55961">
    <property type="entry name" value="Bet v1-like"/>
    <property type="match status" value="1"/>
</dbReference>
<dbReference type="AlphaFoldDB" id="A0A6A6MS20"/>
<dbReference type="GO" id="GO:0038023">
    <property type="term" value="F:signaling receptor activity"/>
    <property type="evidence" value="ECO:0007669"/>
    <property type="project" value="InterPro"/>
</dbReference>
<dbReference type="PANTHER" id="PTHR31338:SF16">
    <property type="entry name" value="POLYKETIDE CYCLASE_DEHYDRASE AND LIPID TRANSPORT SUPERFAMILY PROTEIN"/>
    <property type="match status" value="1"/>
</dbReference>
<name>A0A6A6MS20_HEVBR</name>
<dbReference type="GO" id="GO:0010427">
    <property type="term" value="F:abscisic acid binding"/>
    <property type="evidence" value="ECO:0007669"/>
    <property type="project" value="InterPro"/>
</dbReference>
<dbReference type="InterPro" id="IPR024949">
    <property type="entry name" value="Bet_v_I_allergen"/>
</dbReference>
<organism evidence="3 4">
    <name type="scientific">Hevea brasiliensis</name>
    <name type="common">Para rubber tree</name>
    <name type="synonym">Siphonia brasiliensis</name>
    <dbReference type="NCBI Taxonomy" id="3981"/>
    <lineage>
        <taxon>Eukaryota</taxon>
        <taxon>Viridiplantae</taxon>
        <taxon>Streptophyta</taxon>
        <taxon>Embryophyta</taxon>
        <taxon>Tracheophyta</taxon>
        <taxon>Spermatophyta</taxon>
        <taxon>Magnoliopsida</taxon>
        <taxon>eudicotyledons</taxon>
        <taxon>Gunneridae</taxon>
        <taxon>Pentapetalae</taxon>
        <taxon>rosids</taxon>
        <taxon>fabids</taxon>
        <taxon>Malpighiales</taxon>
        <taxon>Euphorbiaceae</taxon>
        <taxon>Crotonoideae</taxon>
        <taxon>Micrandreae</taxon>
        <taxon>Hevea</taxon>
    </lineage>
</organism>
<comment type="similarity">
    <text evidence="1">Belongs to the MLP family.</text>
</comment>
<keyword evidence="4" id="KW-1185">Reference proteome</keyword>
<dbReference type="EMBL" id="JAAGAX010000005">
    <property type="protein sequence ID" value="KAF2316692.1"/>
    <property type="molecule type" value="Genomic_DNA"/>
</dbReference>
<accession>A0A6A6MS20</accession>